<feature type="non-terminal residue" evidence="1">
    <location>
        <position position="59"/>
    </location>
</feature>
<dbReference type="AlphaFoldDB" id="A0A9W4TCE7"/>
<keyword evidence="2" id="KW-1185">Reference proteome</keyword>
<organism evidence="1 2">
    <name type="scientific">Funneliformis geosporum</name>
    <dbReference type="NCBI Taxonomy" id="1117311"/>
    <lineage>
        <taxon>Eukaryota</taxon>
        <taxon>Fungi</taxon>
        <taxon>Fungi incertae sedis</taxon>
        <taxon>Mucoromycota</taxon>
        <taxon>Glomeromycotina</taxon>
        <taxon>Glomeromycetes</taxon>
        <taxon>Glomerales</taxon>
        <taxon>Glomeraceae</taxon>
        <taxon>Funneliformis</taxon>
    </lineage>
</organism>
<gene>
    <name evidence="1" type="ORF">FWILDA_LOCUS19377</name>
</gene>
<reference evidence="1" key="1">
    <citation type="submission" date="2022-08" db="EMBL/GenBank/DDBJ databases">
        <authorList>
            <person name="Kallberg Y."/>
            <person name="Tangrot J."/>
            <person name="Rosling A."/>
        </authorList>
    </citation>
    <scope>NUCLEOTIDE SEQUENCE</scope>
    <source>
        <strain evidence="1">Wild A</strain>
    </source>
</reference>
<name>A0A9W4TCE7_9GLOM</name>
<protein>
    <submittedName>
        <fullName evidence="1">18617_t:CDS:1</fullName>
    </submittedName>
</protein>
<dbReference type="Proteomes" id="UP001153678">
    <property type="component" value="Unassembled WGS sequence"/>
</dbReference>
<sequence>LWVLRLDPRCKVFGFFGWIQGARSLGFSAGSKVQSGSLGSSAGSKIQGLWVLRLDPKCK</sequence>
<proteinExistence type="predicted"/>
<dbReference type="EMBL" id="CAMKVN010023138">
    <property type="protein sequence ID" value="CAI2200050.1"/>
    <property type="molecule type" value="Genomic_DNA"/>
</dbReference>
<feature type="non-terminal residue" evidence="1">
    <location>
        <position position="1"/>
    </location>
</feature>
<evidence type="ECO:0000313" key="1">
    <source>
        <dbReference type="EMBL" id="CAI2200050.1"/>
    </source>
</evidence>
<accession>A0A9W4TCE7</accession>
<evidence type="ECO:0000313" key="2">
    <source>
        <dbReference type="Proteomes" id="UP001153678"/>
    </source>
</evidence>
<comment type="caution">
    <text evidence="1">The sequence shown here is derived from an EMBL/GenBank/DDBJ whole genome shotgun (WGS) entry which is preliminary data.</text>
</comment>